<proteinExistence type="predicted"/>
<evidence type="ECO:0000313" key="1">
    <source>
        <dbReference type="EMBL" id="KJV66735.1"/>
    </source>
</evidence>
<protein>
    <submittedName>
        <fullName evidence="1">Uncharacterized protein</fullName>
    </submittedName>
</protein>
<dbReference type="PATRIC" id="fig|1359153.3.peg.830"/>
<dbReference type="AlphaFoldDB" id="A0A0F3NFC4"/>
<organism evidence="1 2">
    <name type="scientific">Anaplasma phagocytophilum str. ApNP</name>
    <dbReference type="NCBI Taxonomy" id="1359153"/>
    <lineage>
        <taxon>Bacteria</taxon>
        <taxon>Pseudomonadati</taxon>
        <taxon>Pseudomonadota</taxon>
        <taxon>Alphaproteobacteria</taxon>
        <taxon>Rickettsiales</taxon>
        <taxon>Anaplasmataceae</taxon>
        <taxon>Anaplasma</taxon>
        <taxon>phagocytophilum group</taxon>
    </lineage>
</organism>
<dbReference type="EMBL" id="LANW01000001">
    <property type="protein sequence ID" value="KJV66735.1"/>
    <property type="molecule type" value="Genomic_DNA"/>
</dbReference>
<evidence type="ECO:0000313" key="2">
    <source>
        <dbReference type="Proteomes" id="UP000033385"/>
    </source>
</evidence>
<accession>A0A0F3NFC4</accession>
<sequence>MDPSLACLYYSYKPFVPLRLATHEMIAPADLTTRYIL</sequence>
<dbReference type="Proteomes" id="UP000033385">
    <property type="component" value="Unassembled WGS sequence"/>
</dbReference>
<gene>
    <name evidence="1" type="ORF">APHNP_0803</name>
</gene>
<name>A0A0F3NFC4_ANAPH</name>
<reference evidence="1 2" key="1">
    <citation type="submission" date="2015-01" db="EMBL/GenBank/DDBJ databases">
        <title>Genome Sequencing of Rickettsiales.</title>
        <authorList>
            <person name="Daugherty S.C."/>
            <person name="Su Q."/>
            <person name="Abolude K."/>
            <person name="Beier-Sexton M."/>
            <person name="Carlyon J.A."/>
            <person name="Carter R."/>
            <person name="Day N.P."/>
            <person name="Dumler S.J."/>
            <person name="Dyachenko V."/>
            <person name="Godinez A."/>
            <person name="Kurtti T.J."/>
            <person name="Lichay M."/>
            <person name="Mullins K.E."/>
            <person name="Ott S."/>
            <person name="Pappas-Brown V."/>
            <person name="Paris D.H."/>
            <person name="Patel P."/>
            <person name="Richards A.L."/>
            <person name="Sadzewicz L."/>
            <person name="Sears K."/>
            <person name="Seidman D."/>
            <person name="Sengamalay N."/>
            <person name="Stenos J."/>
            <person name="Tallon L.J."/>
            <person name="Vincent G."/>
            <person name="Fraser C.M."/>
            <person name="Munderloh U."/>
            <person name="Dunning-Hotopp J.C."/>
        </authorList>
    </citation>
    <scope>NUCLEOTIDE SEQUENCE [LARGE SCALE GENOMIC DNA]</scope>
    <source>
        <strain evidence="1 2">ApNP</strain>
    </source>
</reference>
<comment type="caution">
    <text evidence="1">The sequence shown here is derived from an EMBL/GenBank/DDBJ whole genome shotgun (WGS) entry which is preliminary data.</text>
</comment>